<evidence type="ECO:0000313" key="2">
    <source>
        <dbReference type="EMBL" id="SCA55232.1"/>
    </source>
</evidence>
<organism evidence="2 3">
    <name type="scientific">Candidatus Terasakiella magnetica</name>
    <dbReference type="NCBI Taxonomy" id="1867952"/>
    <lineage>
        <taxon>Bacteria</taxon>
        <taxon>Pseudomonadati</taxon>
        <taxon>Pseudomonadota</taxon>
        <taxon>Alphaproteobacteria</taxon>
        <taxon>Rhodospirillales</taxon>
        <taxon>Terasakiellaceae</taxon>
        <taxon>Terasakiella</taxon>
    </lineage>
</organism>
<evidence type="ECO:0000256" key="1">
    <source>
        <dbReference type="SAM" id="Phobius"/>
    </source>
</evidence>
<feature type="transmembrane region" description="Helical" evidence="1">
    <location>
        <begin position="286"/>
        <end position="304"/>
    </location>
</feature>
<keyword evidence="3" id="KW-1185">Reference proteome</keyword>
<feature type="transmembrane region" description="Helical" evidence="1">
    <location>
        <begin position="208"/>
        <end position="235"/>
    </location>
</feature>
<evidence type="ECO:0000313" key="3">
    <source>
        <dbReference type="Proteomes" id="UP000231658"/>
    </source>
</evidence>
<dbReference type="RefSeq" id="WP_069185923.1">
    <property type="nucleotide sequence ID" value="NZ_FLYE01000001.1"/>
</dbReference>
<dbReference type="EMBL" id="FLYE01000001">
    <property type="protein sequence ID" value="SCA55232.1"/>
    <property type="molecule type" value="Genomic_DNA"/>
</dbReference>
<dbReference type="STRING" id="1867952.MTBPR1_10479"/>
<feature type="transmembrane region" description="Helical" evidence="1">
    <location>
        <begin position="176"/>
        <end position="196"/>
    </location>
</feature>
<feature type="transmembrane region" description="Helical" evidence="1">
    <location>
        <begin position="91"/>
        <end position="110"/>
    </location>
</feature>
<gene>
    <name evidence="2" type="ORF">MTBPR1_10479</name>
</gene>
<feature type="transmembrane region" description="Helical" evidence="1">
    <location>
        <begin position="122"/>
        <end position="144"/>
    </location>
</feature>
<proteinExistence type="predicted"/>
<accession>A0A1C3RDB1</accession>
<sequence length="320" mass="34977">MPTLLHWFKKPVSDSITLFWELLKVMVPIMVLVRLGVEFGMIETVSQVFTPFMDLVGLPPEAGIIWTTAMLVNIYAAMVALVTLLPEAPMTIAQITVLGTMILLAHSLPIEQRIVQKAGPSFIATTLLRIISAMVLGAILNSIYGSLELLTEMAEIAWLPATAANASWQEWAIDSAISLFSIFWIILLLVLILKALEALKVTDFISKALSPVLGLMGISSSAIPVTMIGVMLGLSYGGALILREAREGNMSPKDIFLSLSFMSLFHSALEDTLLIFALGADLSGILIARFIFAFLVIFILSHLLNRLPQSVFDKLLFSKT</sequence>
<reference evidence="2 3" key="1">
    <citation type="submission" date="2016-07" db="EMBL/GenBank/DDBJ databases">
        <authorList>
            <person name="Lefevre C.T."/>
        </authorList>
    </citation>
    <scope>NUCLEOTIDE SEQUENCE [LARGE SCALE GENOMIC DNA]</scope>
    <source>
        <strain evidence="2">PR1</strain>
    </source>
</reference>
<dbReference type="Proteomes" id="UP000231658">
    <property type="component" value="Unassembled WGS sequence"/>
</dbReference>
<keyword evidence="1" id="KW-1133">Transmembrane helix</keyword>
<feature type="transmembrane region" description="Helical" evidence="1">
    <location>
        <begin position="63"/>
        <end position="85"/>
    </location>
</feature>
<name>A0A1C3RDB1_9PROT</name>
<feature type="transmembrane region" description="Helical" evidence="1">
    <location>
        <begin position="255"/>
        <end position="279"/>
    </location>
</feature>
<keyword evidence="1" id="KW-0812">Transmembrane</keyword>
<dbReference type="AlphaFoldDB" id="A0A1C3RDB1"/>
<feature type="transmembrane region" description="Helical" evidence="1">
    <location>
        <begin position="20"/>
        <end position="42"/>
    </location>
</feature>
<protein>
    <submittedName>
        <fullName evidence="2">Putative membrane protein</fullName>
    </submittedName>
</protein>
<dbReference type="OrthoDB" id="9797308at2"/>
<keyword evidence="1" id="KW-0472">Membrane</keyword>